<dbReference type="RefSeq" id="WP_218897683.1">
    <property type="nucleotide sequence ID" value="NZ_JACCFS010000001.1"/>
</dbReference>
<dbReference type="InterPro" id="IPR007627">
    <property type="entry name" value="RNA_pol_sigma70_r2"/>
</dbReference>
<organism evidence="9 10">
    <name type="scientific">Nocardiopsis aegyptia</name>
    <dbReference type="NCBI Taxonomy" id="220378"/>
    <lineage>
        <taxon>Bacteria</taxon>
        <taxon>Bacillati</taxon>
        <taxon>Actinomycetota</taxon>
        <taxon>Actinomycetes</taxon>
        <taxon>Streptosporangiales</taxon>
        <taxon>Nocardiopsidaceae</taxon>
        <taxon>Nocardiopsis</taxon>
    </lineage>
</organism>
<dbReference type="EMBL" id="JACCFS010000001">
    <property type="protein sequence ID" value="NYJ34060.1"/>
    <property type="molecule type" value="Genomic_DNA"/>
</dbReference>
<protein>
    <submittedName>
        <fullName evidence="9">RNA polymerase sigma-B factor</fullName>
    </submittedName>
</protein>
<keyword evidence="3" id="KW-0238">DNA-binding</keyword>
<reference evidence="9 10" key="1">
    <citation type="submission" date="2020-07" db="EMBL/GenBank/DDBJ databases">
        <title>Sequencing the genomes of 1000 actinobacteria strains.</title>
        <authorList>
            <person name="Klenk H.-P."/>
        </authorList>
    </citation>
    <scope>NUCLEOTIDE SEQUENCE [LARGE SCALE GENOMIC DNA]</scope>
    <source>
        <strain evidence="9 10">DSM 44442</strain>
    </source>
</reference>
<dbReference type="InterPro" id="IPR013325">
    <property type="entry name" value="RNA_pol_sigma_r2"/>
</dbReference>
<dbReference type="AlphaFoldDB" id="A0A7Z0EMR7"/>
<dbReference type="Pfam" id="PF04545">
    <property type="entry name" value="Sigma70_r4"/>
    <property type="match status" value="1"/>
</dbReference>
<feature type="region of interest" description="Disordered" evidence="5">
    <location>
        <begin position="275"/>
        <end position="298"/>
    </location>
</feature>
<keyword evidence="10" id="KW-1185">Reference proteome</keyword>
<evidence type="ECO:0000259" key="6">
    <source>
        <dbReference type="Pfam" id="PF04539"/>
    </source>
</evidence>
<dbReference type="PANTHER" id="PTHR30385:SF4">
    <property type="entry name" value="RNA POLYMERASE SIGMA-E FACTOR"/>
    <property type="match status" value="1"/>
</dbReference>
<keyword evidence="2" id="KW-0731">Sigma factor</keyword>
<feature type="compositionally biased region" description="Basic residues" evidence="5">
    <location>
        <begin position="8"/>
        <end position="18"/>
    </location>
</feature>
<dbReference type="GO" id="GO:0006352">
    <property type="term" value="P:DNA-templated transcription initiation"/>
    <property type="evidence" value="ECO:0007669"/>
    <property type="project" value="InterPro"/>
</dbReference>
<dbReference type="InterPro" id="IPR036388">
    <property type="entry name" value="WH-like_DNA-bd_sf"/>
</dbReference>
<comment type="caution">
    <text evidence="9">The sequence shown here is derived from an EMBL/GenBank/DDBJ whole genome shotgun (WGS) entry which is preliminary data.</text>
</comment>
<dbReference type="InterPro" id="IPR014284">
    <property type="entry name" value="RNA_pol_sigma-70_dom"/>
</dbReference>
<dbReference type="InterPro" id="IPR014322">
    <property type="entry name" value="RNA_pol_sigma-B/F/G"/>
</dbReference>
<dbReference type="InterPro" id="IPR000943">
    <property type="entry name" value="RNA_pol_sigma70"/>
</dbReference>
<gene>
    <name evidence="9" type="ORF">HNR10_001941</name>
</gene>
<dbReference type="SUPFAM" id="SSF88946">
    <property type="entry name" value="Sigma2 domain of RNA polymerase sigma factors"/>
    <property type="match status" value="1"/>
</dbReference>
<dbReference type="GO" id="GO:0003677">
    <property type="term" value="F:DNA binding"/>
    <property type="evidence" value="ECO:0007669"/>
    <property type="project" value="UniProtKB-KW"/>
</dbReference>
<dbReference type="Gene3D" id="1.10.10.10">
    <property type="entry name" value="Winged helix-like DNA-binding domain superfamily/Winged helix DNA-binding domain"/>
    <property type="match status" value="2"/>
</dbReference>
<feature type="region of interest" description="Disordered" evidence="5">
    <location>
        <begin position="1"/>
        <end position="26"/>
    </location>
</feature>
<dbReference type="Proteomes" id="UP000572051">
    <property type="component" value="Unassembled WGS sequence"/>
</dbReference>
<evidence type="ECO:0000259" key="7">
    <source>
        <dbReference type="Pfam" id="PF04542"/>
    </source>
</evidence>
<dbReference type="NCBIfam" id="TIGR02937">
    <property type="entry name" value="sigma70-ECF"/>
    <property type="match status" value="1"/>
</dbReference>
<feature type="domain" description="RNA polymerase sigma-70 region 4" evidence="8">
    <location>
        <begin position="223"/>
        <end position="272"/>
    </location>
</feature>
<dbReference type="InterPro" id="IPR013324">
    <property type="entry name" value="RNA_pol_sigma_r3/r4-like"/>
</dbReference>
<dbReference type="Gene3D" id="1.20.120.1810">
    <property type="match status" value="1"/>
</dbReference>
<evidence type="ECO:0000256" key="1">
    <source>
        <dbReference type="ARBA" id="ARBA00023015"/>
    </source>
</evidence>
<proteinExistence type="predicted"/>
<name>A0A7Z0EMR7_9ACTN</name>
<dbReference type="Pfam" id="PF04542">
    <property type="entry name" value="Sigma70_r2"/>
    <property type="match status" value="1"/>
</dbReference>
<feature type="domain" description="RNA polymerase sigma-70 region 2" evidence="7">
    <location>
        <begin position="56"/>
        <end position="123"/>
    </location>
</feature>
<feature type="domain" description="RNA polymerase sigma-70 region 3" evidence="6">
    <location>
        <begin position="133"/>
        <end position="197"/>
    </location>
</feature>
<dbReference type="Pfam" id="PF04539">
    <property type="entry name" value="Sigma70_r3"/>
    <property type="match status" value="1"/>
</dbReference>
<dbReference type="PRINTS" id="PR00046">
    <property type="entry name" value="SIGMA70FCT"/>
</dbReference>
<dbReference type="InterPro" id="IPR007630">
    <property type="entry name" value="RNA_pol_sigma70_r4"/>
</dbReference>
<dbReference type="SUPFAM" id="SSF88659">
    <property type="entry name" value="Sigma3 and sigma4 domains of RNA polymerase sigma factors"/>
    <property type="match status" value="2"/>
</dbReference>
<evidence type="ECO:0000256" key="2">
    <source>
        <dbReference type="ARBA" id="ARBA00023082"/>
    </source>
</evidence>
<evidence type="ECO:0000313" key="9">
    <source>
        <dbReference type="EMBL" id="NYJ34060.1"/>
    </source>
</evidence>
<evidence type="ECO:0000256" key="4">
    <source>
        <dbReference type="ARBA" id="ARBA00023163"/>
    </source>
</evidence>
<dbReference type="GO" id="GO:0016987">
    <property type="term" value="F:sigma factor activity"/>
    <property type="evidence" value="ECO:0007669"/>
    <property type="project" value="UniProtKB-KW"/>
</dbReference>
<sequence length="298" mass="33225">MSSVTRAGRTRKTGHRRPHEHDPIEGEASANAALTEIGALPEDDARAAELREHVVMVYAPFVRRVALRYRGHGEPYEDVRQTAMVGLLKAVHGFDPDRGSPFVSYLLPTVLGEIKRHFRDHTWSIRVPRQHQENRARLRVAIGAFEQEHAREPTTSEIGGLLGMDEAGAAELLQADQAYRALSLDVPDSWNGDGSEGTSPEDRLGCEDQGLELVEERESLRPALARLPDRERRLLTLRFFGDKSQSEIAAELGYSQMHVSRLLAAVLQQLREDVGACDPKDSGARDAKDTVREPKKDE</sequence>
<evidence type="ECO:0000256" key="3">
    <source>
        <dbReference type="ARBA" id="ARBA00023125"/>
    </source>
</evidence>
<keyword evidence="4" id="KW-0804">Transcription</keyword>
<dbReference type="CDD" id="cd06171">
    <property type="entry name" value="Sigma70_r4"/>
    <property type="match status" value="1"/>
</dbReference>
<evidence type="ECO:0000259" key="8">
    <source>
        <dbReference type="Pfam" id="PF04545"/>
    </source>
</evidence>
<evidence type="ECO:0000313" key="10">
    <source>
        <dbReference type="Proteomes" id="UP000572051"/>
    </source>
</evidence>
<keyword evidence="1" id="KW-0805">Transcription regulation</keyword>
<accession>A0A7Z0EMR7</accession>
<evidence type="ECO:0000256" key="5">
    <source>
        <dbReference type="SAM" id="MobiDB-lite"/>
    </source>
</evidence>
<dbReference type="NCBIfam" id="TIGR02980">
    <property type="entry name" value="SigBFG"/>
    <property type="match status" value="1"/>
</dbReference>
<dbReference type="InterPro" id="IPR007624">
    <property type="entry name" value="RNA_pol_sigma70_r3"/>
</dbReference>
<dbReference type="PANTHER" id="PTHR30385">
    <property type="entry name" value="SIGMA FACTOR F FLAGELLAR"/>
    <property type="match status" value="1"/>
</dbReference>